<evidence type="ECO:0000256" key="5">
    <source>
        <dbReference type="ARBA" id="ARBA00023295"/>
    </source>
</evidence>
<name>A0ABN1MDB6_9FLAO</name>
<dbReference type="PANTHER" id="PTHR30480">
    <property type="entry name" value="BETA-HEXOSAMINIDASE-RELATED"/>
    <property type="match status" value="1"/>
</dbReference>
<gene>
    <name evidence="9" type="ORF">GCM10009117_01430</name>
</gene>
<keyword evidence="5" id="KW-0326">Glycosidase</keyword>
<accession>A0ABN1MDB6</accession>
<dbReference type="SUPFAM" id="SSF51445">
    <property type="entry name" value="(Trans)glycosidases"/>
    <property type="match status" value="1"/>
</dbReference>
<proteinExistence type="inferred from homology"/>
<dbReference type="PANTHER" id="PTHR30480:SF13">
    <property type="entry name" value="BETA-HEXOSAMINIDASE"/>
    <property type="match status" value="1"/>
</dbReference>
<keyword evidence="10" id="KW-1185">Reference proteome</keyword>
<dbReference type="SUPFAM" id="SSF56601">
    <property type="entry name" value="beta-lactamase/transpeptidase-like"/>
    <property type="match status" value="1"/>
</dbReference>
<dbReference type="EMBL" id="BAAAFG010000001">
    <property type="protein sequence ID" value="GAA0870998.1"/>
    <property type="molecule type" value="Genomic_DNA"/>
</dbReference>
<keyword evidence="6" id="KW-0732">Signal</keyword>
<organism evidence="9 10">
    <name type="scientific">Gangjinia marincola</name>
    <dbReference type="NCBI Taxonomy" id="578463"/>
    <lineage>
        <taxon>Bacteria</taxon>
        <taxon>Pseudomonadati</taxon>
        <taxon>Bacteroidota</taxon>
        <taxon>Flavobacteriia</taxon>
        <taxon>Flavobacteriales</taxon>
        <taxon>Flavobacteriaceae</taxon>
        <taxon>Gangjinia</taxon>
    </lineage>
</organism>
<dbReference type="RefSeq" id="WP_343762524.1">
    <property type="nucleotide sequence ID" value="NZ_BAAAFG010000001.1"/>
</dbReference>
<dbReference type="Pfam" id="PF00933">
    <property type="entry name" value="Glyco_hydro_3"/>
    <property type="match status" value="1"/>
</dbReference>
<evidence type="ECO:0000313" key="9">
    <source>
        <dbReference type="EMBL" id="GAA0870998.1"/>
    </source>
</evidence>
<evidence type="ECO:0000259" key="7">
    <source>
        <dbReference type="Pfam" id="PF00144"/>
    </source>
</evidence>
<evidence type="ECO:0000256" key="1">
    <source>
        <dbReference type="ARBA" id="ARBA00001231"/>
    </source>
</evidence>
<dbReference type="Proteomes" id="UP001500507">
    <property type="component" value="Unassembled WGS sequence"/>
</dbReference>
<protein>
    <recommendedName>
        <fullName evidence="3">beta-N-acetylhexosaminidase</fullName>
        <ecNumber evidence="3">3.2.1.52</ecNumber>
    </recommendedName>
</protein>
<dbReference type="Pfam" id="PF00144">
    <property type="entry name" value="Beta-lactamase"/>
    <property type="match status" value="1"/>
</dbReference>
<dbReference type="EC" id="3.2.1.52" evidence="3"/>
<evidence type="ECO:0000256" key="4">
    <source>
        <dbReference type="ARBA" id="ARBA00022801"/>
    </source>
</evidence>
<sequence length="972" mass="109335">MFQRFYLTLLVLSSCCSYSYAQIHPLKTTDSIAQIRWVDSLYAAMSVDQKVGQLFMAQGFSNEGRSHEQNIKQLVQKYHIGGIIFSKGGPVRQAKMNNRLQETADIPLMMAMDAEWGLSMRLDSTFAFPWNMTMGAVRNDTLIKRAGEQIGKHVKRIGMHMNFGPVVDINTNPLNPIIGNRSFGEEKENVTNKALAFMQGMHSQGVLSSAKHFPGHGDTSSDSHLTLPIIDFTADRIDSVELYPYRKLIEAGVSSVMVAHLNIPALGAGAQNPSSISPRIVTRLLQDKLNFKGLVFTDAMEMKGIADVKGPGEADLSAFMAGNDVILISENIPVGIEKIKTAVGTGIITEDRLARSVKKILMAKYKVGLHDYQPVDIENLYEELNTTQNDIIYRDIMENAITVLKNNNGILPIKRLDKQKIAYVSMGDDEGAPFFTELNKYAGVDWIKADKLNELTAKLKDYTQVIVGLHKSNDHPWKDFKFTNKELVWLYEISRLNATILSVFTRPYAMLDLKTTTNLNGIIIGYQNSLIAQQLTAQAIFGGIEAKGILPVSIGDEFPAGTSYITRANGRLSYGIPEQVGLNSAKLSKIDSVVNMAIAKKMTPGAQLLIAKKGKVVYHKSFGYHTYAKKSMVRKDDIYDLASLTKILATLPMLMQQHDQGLFTLEDPLKKLIPDLKNTNKGNIPIIRALSHTGRFKPWIPFYLKTLDSVTKKPLPKYYSSKYSKEFGVQVSEKLFLRSDYSDSLYHQVVESDLRKKSNYRYSDLPYYIFKKYIEDFYDASLAKVAARTYYEKLGAYRTTFKPLKQFKKVEIVPSERDTYFRYAKVQGYVHDMGAAMQNNVGGHAGLFSDAHGVAKMMQLYLNDGIYGDEQFFSKETMQAFNTCYYCEDKVRRGVGFDKPQLSEEGPTCGCVSMTSFGHSGFTGTFAWADPEEDLIYVFLSNRTYPTMENRALIKNDIRSKIQGMIYEAIEW</sequence>
<feature type="domain" description="Beta-lactamase-related" evidence="7">
    <location>
        <begin position="598"/>
        <end position="952"/>
    </location>
</feature>
<reference evidence="9 10" key="1">
    <citation type="journal article" date="2019" name="Int. J. Syst. Evol. Microbiol.">
        <title>The Global Catalogue of Microorganisms (GCM) 10K type strain sequencing project: providing services to taxonomists for standard genome sequencing and annotation.</title>
        <authorList>
            <consortium name="The Broad Institute Genomics Platform"/>
            <consortium name="The Broad Institute Genome Sequencing Center for Infectious Disease"/>
            <person name="Wu L."/>
            <person name="Ma J."/>
        </authorList>
    </citation>
    <scope>NUCLEOTIDE SEQUENCE [LARGE SCALE GENOMIC DNA]</scope>
    <source>
        <strain evidence="9 10">JCM 16082</strain>
    </source>
</reference>
<dbReference type="InterPro" id="IPR001466">
    <property type="entry name" value="Beta-lactam-related"/>
</dbReference>
<comment type="similarity">
    <text evidence="2">Belongs to the glycosyl hydrolase 3 family.</text>
</comment>
<comment type="caution">
    <text evidence="9">The sequence shown here is derived from an EMBL/GenBank/DDBJ whole genome shotgun (WGS) entry which is preliminary data.</text>
</comment>
<keyword evidence="4 9" id="KW-0378">Hydrolase</keyword>
<dbReference type="InterPro" id="IPR001764">
    <property type="entry name" value="Glyco_hydro_3_N"/>
</dbReference>
<feature type="domain" description="Glycoside hydrolase family 3 N-terminal" evidence="8">
    <location>
        <begin position="47"/>
        <end position="361"/>
    </location>
</feature>
<comment type="catalytic activity">
    <reaction evidence="1">
        <text>Hydrolysis of terminal non-reducing N-acetyl-D-hexosamine residues in N-acetyl-beta-D-hexosaminides.</text>
        <dbReference type="EC" id="3.2.1.52"/>
    </reaction>
</comment>
<dbReference type="Gene3D" id="3.40.710.10">
    <property type="entry name" value="DD-peptidase/beta-lactamase superfamily"/>
    <property type="match status" value="1"/>
</dbReference>
<dbReference type="InterPro" id="IPR012338">
    <property type="entry name" value="Beta-lactam/transpept-like"/>
</dbReference>
<dbReference type="PRINTS" id="PR00133">
    <property type="entry name" value="GLHYDRLASE3"/>
</dbReference>
<dbReference type="InterPro" id="IPR017853">
    <property type="entry name" value="GH"/>
</dbReference>
<dbReference type="InterPro" id="IPR050226">
    <property type="entry name" value="NagZ_Beta-hexosaminidase"/>
</dbReference>
<feature type="chain" id="PRO_5046884965" description="beta-N-acetylhexosaminidase" evidence="6">
    <location>
        <begin position="22"/>
        <end position="972"/>
    </location>
</feature>
<dbReference type="Gene3D" id="3.20.20.300">
    <property type="entry name" value="Glycoside hydrolase, family 3, N-terminal domain"/>
    <property type="match status" value="1"/>
</dbReference>
<evidence type="ECO:0000256" key="2">
    <source>
        <dbReference type="ARBA" id="ARBA00005336"/>
    </source>
</evidence>
<dbReference type="GO" id="GO:0016787">
    <property type="term" value="F:hydrolase activity"/>
    <property type="evidence" value="ECO:0007669"/>
    <property type="project" value="UniProtKB-KW"/>
</dbReference>
<evidence type="ECO:0000256" key="6">
    <source>
        <dbReference type="SAM" id="SignalP"/>
    </source>
</evidence>
<evidence type="ECO:0000313" key="10">
    <source>
        <dbReference type="Proteomes" id="UP001500507"/>
    </source>
</evidence>
<dbReference type="InterPro" id="IPR036962">
    <property type="entry name" value="Glyco_hydro_3_N_sf"/>
</dbReference>
<evidence type="ECO:0000256" key="3">
    <source>
        <dbReference type="ARBA" id="ARBA00012663"/>
    </source>
</evidence>
<evidence type="ECO:0000259" key="8">
    <source>
        <dbReference type="Pfam" id="PF00933"/>
    </source>
</evidence>
<feature type="signal peptide" evidence="6">
    <location>
        <begin position="1"/>
        <end position="21"/>
    </location>
</feature>
<dbReference type="PROSITE" id="PS51257">
    <property type="entry name" value="PROKAR_LIPOPROTEIN"/>
    <property type="match status" value="1"/>
</dbReference>